<proteinExistence type="predicted"/>
<organism evidence="3 4">
    <name type="scientific">Rubus argutus</name>
    <name type="common">Southern blackberry</name>
    <dbReference type="NCBI Taxonomy" id="59490"/>
    <lineage>
        <taxon>Eukaryota</taxon>
        <taxon>Viridiplantae</taxon>
        <taxon>Streptophyta</taxon>
        <taxon>Embryophyta</taxon>
        <taxon>Tracheophyta</taxon>
        <taxon>Spermatophyta</taxon>
        <taxon>Magnoliopsida</taxon>
        <taxon>eudicotyledons</taxon>
        <taxon>Gunneridae</taxon>
        <taxon>Pentapetalae</taxon>
        <taxon>rosids</taxon>
        <taxon>fabids</taxon>
        <taxon>Rosales</taxon>
        <taxon>Rosaceae</taxon>
        <taxon>Rosoideae</taxon>
        <taxon>Rosoideae incertae sedis</taxon>
        <taxon>Rubus</taxon>
    </lineage>
</organism>
<protein>
    <recommendedName>
        <fullName evidence="2">Zinc beta-ribbon domain-containing protein</fullName>
    </recommendedName>
</protein>
<dbReference type="Pfam" id="PF23551">
    <property type="entry name" value="Zn_ribbon_20"/>
    <property type="match status" value="1"/>
</dbReference>
<dbReference type="AlphaFoldDB" id="A0AAW1XD58"/>
<name>A0AAW1XD58_RUBAR</name>
<feature type="compositionally biased region" description="Low complexity" evidence="1">
    <location>
        <begin position="89"/>
        <end position="106"/>
    </location>
</feature>
<dbReference type="PANTHER" id="PTHR44137:SF32">
    <property type="entry name" value="DNAJ HEAT SHOCK AMINO-TERMINAL DOMAIN PROTEIN"/>
    <property type="match status" value="1"/>
</dbReference>
<evidence type="ECO:0000313" key="3">
    <source>
        <dbReference type="EMBL" id="KAK9934353.1"/>
    </source>
</evidence>
<dbReference type="EMBL" id="JBEDUW010000004">
    <property type="protein sequence ID" value="KAK9934353.1"/>
    <property type="molecule type" value="Genomic_DNA"/>
</dbReference>
<reference evidence="3 4" key="1">
    <citation type="journal article" date="2023" name="G3 (Bethesda)">
        <title>A chromosome-length genome assembly and annotation of blackberry (Rubus argutus, cv. 'Hillquist').</title>
        <authorList>
            <person name="Bruna T."/>
            <person name="Aryal R."/>
            <person name="Dudchenko O."/>
            <person name="Sargent D.J."/>
            <person name="Mead D."/>
            <person name="Buti M."/>
            <person name="Cavallini A."/>
            <person name="Hytonen T."/>
            <person name="Andres J."/>
            <person name="Pham M."/>
            <person name="Weisz D."/>
            <person name="Mascagni F."/>
            <person name="Usai G."/>
            <person name="Natali L."/>
            <person name="Bassil N."/>
            <person name="Fernandez G.E."/>
            <person name="Lomsadze A."/>
            <person name="Armour M."/>
            <person name="Olukolu B."/>
            <person name="Poorten T."/>
            <person name="Britton C."/>
            <person name="Davik J."/>
            <person name="Ashrafi H."/>
            <person name="Aiden E.L."/>
            <person name="Borodovsky M."/>
            <person name="Worthington M."/>
        </authorList>
    </citation>
    <scope>NUCLEOTIDE SEQUENCE [LARGE SCALE GENOMIC DNA]</scope>
    <source>
        <strain evidence="3">PI 553951</strain>
    </source>
</reference>
<feature type="compositionally biased region" description="Basic and acidic residues" evidence="1">
    <location>
        <begin position="107"/>
        <end position="126"/>
    </location>
</feature>
<feature type="compositionally biased region" description="Polar residues" evidence="1">
    <location>
        <begin position="35"/>
        <end position="50"/>
    </location>
</feature>
<sequence length="173" mass="19028">MQYEYMRVYLNHNLLCPNCHEAFFAVEIAPPPTGASKSSTSWNASHQRQNSNHEKSTYNTGRSRDIGGPAGFTESYHQNNFQWGPFSKASGASSAAQAATVVQQAYEKAKREREEAQAATKREEALRRKHQASKKVSGASSNVAKRRRGMDDVSGSIKPPRDVTNQMGGSCSC</sequence>
<feature type="region of interest" description="Disordered" evidence="1">
    <location>
        <begin position="34"/>
        <end position="173"/>
    </location>
</feature>
<dbReference type="InterPro" id="IPR056988">
    <property type="entry name" value="Zn_ribbon_pln"/>
</dbReference>
<feature type="domain" description="Zinc beta-ribbon" evidence="2">
    <location>
        <begin position="1"/>
        <end position="26"/>
    </location>
</feature>
<keyword evidence="4" id="KW-1185">Reference proteome</keyword>
<evidence type="ECO:0000313" key="4">
    <source>
        <dbReference type="Proteomes" id="UP001457282"/>
    </source>
</evidence>
<feature type="compositionally biased region" description="Polar residues" evidence="1">
    <location>
        <begin position="163"/>
        <end position="173"/>
    </location>
</feature>
<evidence type="ECO:0000259" key="2">
    <source>
        <dbReference type="Pfam" id="PF23551"/>
    </source>
</evidence>
<dbReference type="Proteomes" id="UP001457282">
    <property type="component" value="Unassembled WGS sequence"/>
</dbReference>
<comment type="caution">
    <text evidence="3">The sequence shown here is derived from an EMBL/GenBank/DDBJ whole genome shotgun (WGS) entry which is preliminary data.</text>
</comment>
<dbReference type="PANTHER" id="PTHR44137">
    <property type="entry name" value="BNAC03G44070D PROTEIN"/>
    <property type="match status" value="1"/>
</dbReference>
<evidence type="ECO:0000256" key="1">
    <source>
        <dbReference type="SAM" id="MobiDB-lite"/>
    </source>
</evidence>
<gene>
    <name evidence="3" type="ORF">M0R45_021500</name>
</gene>
<accession>A0AAW1XD58</accession>